<feature type="domain" description="Glycosyl hydrolase family 13 catalytic" evidence="10">
    <location>
        <begin position="28"/>
        <end position="429"/>
    </location>
</feature>
<dbReference type="GO" id="GO:0004558">
    <property type="term" value="F:alpha-1,4-glucosidase activity"/>
    <property type="evidence" value="ECO:0007669"/>
    <property type="project" value="UniProtKB-EC"/>
</dbReference>
<dbReference type="GO" id="GO:0005975">
    <property type="term" value="P:carbohydrate metabolic process"/>
    <property type="evidence" value="ECO:0007669"/>
    <property type="project" value="InterPro"/>
</dbReference>
<evidence type="ECO:0000256" key="2">
    <source>
        <dbReference type="ARBA" id="ARBA00008061"/>
    </source>
</evidence>
<evidence type="ECO:0000313" key="12">
    <source>
        <dbReference type="Proteomes" id="UP001153620"/>
    </source>
</evidence>
<evidence type="ECO:0000256" key="3">
    <source>
        <dbReference type="ARBA" id="ARBA00012741"/>
    </source>
</evidence>
<dbReference type="Gene3D" id="2.60.40.1180">
    <property type="entry name" value="Golgi alpha-mannosidase II"/>
    <property type="match status" value="1"/>
</dbReference>
<protein>
    <recommendedName>
        <fullName evidence="3">alpha-glucosidase</fullName>
        <ecNumber evidence="3">3.2.1.20</ecNumber>
    </recommendedName>
</protein>
<organism evidence="11 12">
    <name type="scientific">Chironomus riparius</name>
    <dbReference type="NCBI Taxonomy" id="315576"/>
    <lineage>
        <taxon>Eukaryota</taxon>
        <taxon>Metazoa</taxon>
        <taxon>Ecdysozoa</taxon>
        <taxon>Arthropoda</taxon>
        <taxon>Hexapoda</taxon>
        <taxon>Insecta</taxon>
        <taxon>Pterygota</taxon>
        <taxon>Neoptera</taxon>
        <taxon>Endopterygota</taxon>
        <taxon>Diptera</taxon>
        <taxon>Nematocera</taxon>
        <taxon>Chironomoidea</taxon>
        <taxon>Chironomidae</taxon>
        <taxon>Chironominae</taxon>
        <taxon>Chironomus</taxon>
    </lineage>
</organism>
<accession>A0A9N9RYY9</accession>
<dbReference type="EMBL" id="OU895879">
    <property type="protein sequence ID" value="CAG9806672.1"/>
    <property type="molecule type" value="Genomic_DNA"/>
</dbReference>
<dbReference type="InterPro" id="IPR013780">
    <property type="entry name" value="Glyco_hydro_b"/>
</dbReference>
<evidence type="ECO:0000256" key="8">
    <source>
        <dbReference type="SAM" id="MobiDB-lite"/>
    </source>
</evidence>
<proteinExistence type="inferred from homology"/>
<comment type="similarity">
    <text evidence="2">Belongs to the glycosyl hydrolase 13 family.</text>
</comment>
<feature type="chain" id="PRO_5040105007" description="alpha-glucosidase" evidence="9">
    <location>
        <begin position="16"/>
        <end position="581"/>
    </location>
</feature>
<reference evidence="11" key="2">
    <citation type="submission" date="2022-10" db="EMBL/GenBank/DDBJ databases">
        <authorList>
            <consortium name="ENA_rothamsted_submissions"/>
            <consortium name="culmorum"/>
            <person name="King R."/>
        </authorList>
    </citation>
    <scope>NUCLEOTIDE SEQUENCE</scope>
</reference>
<keyword evidence="12" id="KW-1185">Reference proteome</keyword>
<dbReference type="SUPFAM" id="SSF51011">
    <property type="entry name" value="Glycosyl hydrolase domain"/>
    <property type="match status" value="1"/>
</dbReference>
<feature type="signal peptide" evidence="9">
    <location>
        <begin position="1"/>
        <end position="15"/>
    </location>
</feature>
<dbReference type="OrthoDB" id="1740265at2759"/>
<comment type="catalytic activity">
    <reaction evidence="1">
        <text>Hydrolysis of terminal, non-reducing (1-&gt;4)-linked alpha-D-glucose residues with release of alpha-D-glucose.</text>
        <dbReference type="EC" id="3.2.1.20"/>
    </reaction>
</comment>
<evidence type="ECO:0000256" key="9">
    <source>
        <dbReference type="SAM" id="SignalP"/>
    </source>
</evidence>
<dbReference type="SMART" id="SM00642">
    <property type="entry name" value="Aamy"/>
    <property type="match status" value="1"/>
</dbReference>
<evidence type="ECO:0000256" key="4">
    <source>
        <dbReference type="ARBA" id="ARBA00022729"/>
    </source>
</evidence>
<keyword evidence="7" id="KW-0326">Glycosidase</keyword>
<dbReference type="AlphaFoldDB" id="A0A9N9RYY9"/>
<keyword evidence="5" id="KW-0378">Hydrolase</keyword>
<gene>
    <name evidence="11" type="ORF">CHIRRI_LOCUS9527</name>
</gene>
<dbReference type="Proteomes" id="UP001153620">
    <property type="component" value="Chromosome 3"/>
</dbReference>
<evidence type="ECO:0000256" key="6">
    <source>
        <dbReference type="ARBA" id="ARBA00023180"/>
    </source>
</evidence>
<name>A0A9N9RYY9_9DIPT</name>
<dbReference type="FunFam" id="3.90.400.10:FF:000001">
    <property type="entry name" value="Maltase A3, isoform A"/>
    <property type="match status" value="1"/>
</dbReference>
<dbReference type="InterPro" id="IPR045857">
    <property type="entry name" value="O16G_dom_2"/>
</dbReference>
<evidence type="ECO:0000256" key="7">
    <source>
        <dbReference type="ARBA" id="ARBA00023295"/>
    </source>
</evidence>
<keyword evidence="6" id="KW-0325">Glycoprotein</keyword>
<dbReference type="SUPFAM" id="SSF51445">
    <property type="entry name" value="(Trans)glycosidases"/>
    <property type="match status" value="1"/>
</dbReference>
<evidence type="ECO:0000259" key="10">
    <source>
        <dbReference type="SMART" id="SM00642"/>
    </source>
</evidence>
<dbReference type="Gene3D" id="3.20.20.80">
    <property type="entry name" value="Glycosidases"/>
    <property type="match status" value="1"/>
</dbReference>
<dbReference type="PANTHER" id="PTHR10357:SF233">
    <property type="entry name" value="MALTASE A1"/>
    <property type="match status" value="1"/>
</dbReference>
<dbReference type="PANTHER" id="PTHR10357">
    <property type="entry name" value="ALPHA-AMYLASE FAMILY MEMBER"/>
    <property type="match status" value="1"/>
</dbReference>
<dbReference type="CDD" id="cd11328">
    <property type="entry name" value="AmyAc_maltase"/>
    <property type="match status" value="1"/>
</dbReference>
<reference evidence="11" key="1">
    <citation type="submission" date="2022-01" db="EMBL/GenBank/DDBJ databases">
        <authorList>
            <person name="King R."/>
        </authorList>
    </citation>
    <scope>NUCLEOTIDE SEQUENCE</scope>
</reference>
<dbReference type="InterPro" id="IPR006047">
    <property type="entry name" value="GH13_cat_dom"/>
</dbReference>
<dbReference type="Pfam" id="PF00128">
    <property type="entry name" value="Alpha-amylase"/>
    <property type="match status" value="1"/>
</dbReference>
<evidence type="ECO:0000313" key="11">
    <source>
        <dbReference type="EMBL" id="CAG9806672.1"/>
    </source>
</evidence>
<dbReference type="InterPro" id="IPR017853">
    <property type="entry name" value="GH"/>
</dbReference>
<feature type="region of interest" description="Disordered" evidence="8">
    <location>
        <begin position="418"/>
        <end position="446"/>
    </location>
</feature>
<sequence length="581" mass="66471">MTKLVILLIIAAANCQELDWWEGGNFYQIYPRSYMDSDGDGIGDLQGIKSKLAYVKGLGMDGVWLSPIYKSPQADFGYDISDYRGINAEYGTLEDFDEVIAECERLQLKLILDFVPNHTSDEHEWFNKSEASVPGYEDYYIWRDGKIDPYTNLLVPPTNWISFFRYSAWRWSNIRKQFYLHQFHYKQPDINYRSPKLVQEMKDVLSYWMQKGVAGFRIDIIVCLFEKMFEDGTFPDEPIDNPNCDYNDPCYLNHIYTQDQNETYDMAYQWRELLDNFKILNGGDTRIMMTESYAAVEKAQRFYGDGDRKGSYVPFNFEIIKNLNQNSTAKDYKNTIDSWLDHMPKKTGIQANWVLGNHDQHRAASRLGVDRGDLLNILVQTLPGIAITYQGEELVMTNVHLTWEQTVDPQACNTHDPVNYESSSRDPARTPFPWDDTKNGGFSTNDTTWLPAGKNYETVNVKAQEAATNSHLKIFRRLTTIRKQPVFRQGTYAGTLLNNDNVFAYKREYENQVAVILLNFGTTQQTVNVTSAFSGVPAQLKIYTSSLSSGMTNGADVLSTNVVIGKDIGVVLLSSTVSAEY</sequence>
<dbReference type="EC" id="3.2.1.20" evidence="3"/>
<dbReference type="Gene3D" id="3.90.400.10">
    <property type="entry name" value="Oligo-1,6-glucosidase, Domain 2"/>
    <property type="match status" value="1"/>
</dbReference>
<evidence type="ECO:0000256" key="1">
    <source>
        <dbReference type="ARBA" id="ARBA00001657"/>
    </source>
</evidence>
<keyword evidence="4 9" id="KW-0732">Signal</keyword>
<evidence type="ECO:0000256" key="5">
    <source>
        <dbReference type="ARBA" id="ARBA00022801"/>
    </source>
</evidence>